<dbReference type="PROSITE" id="PS51645">
    <property type="entry name" value="PHR_CRY_ALPHA_BETA"/>
    <property type="match status" value="1"/>
</dbReference>
<dbReference type="SUPFAM" id="SSF52425">
    <property type="entry name" value="Cryptochrome/photolyase, N-terminal domain"/>
    <property type="match status" value="1"/>
</dbReference>
<dbReference type="KEGG" id="hhg:XM38_002490"/>
<accession>A0A1Z3HGA2</accession>
<dbReference type="Pfam" id="PF00875">
    <property type="entry name" value="DNA_photolyase"/>
    <property type="match status" value="1"/>
</dbReference>
<reference evidence="2 3" key="1">
    <citation type="journal article" date="2016" name="Biochim. Biophys. Acta">
        <title>Characterization of red-shifted phycobilisomes isolated from the chlorophyll f-containing cyanobacterium Halomicronema hongdechloris.</title>
        <authorList>
            <person name="Li Y."/>
            <person name="Lin Y."/>
            <person name="Garvey C.J."/>
            <person name="Birch D."/>
            <person name="Corkery R.W."/>
            <person name="Loughlin P.C."/>
            <person name="Scheer H."/>
            <person name="Willows R.D."/>
            <person name="Chen M."/>
        </authorList>
    </citation>
    <scope>NUCLEOTIDE SEQUENCE [LARGE SCALE GENOMIC DNA]</scope>
    <source>
        <strain evidence="2 3">C2206</strain>
    </source>
</reference>
<evidence type="ECO:0000313" key="2">
    <source>
        <dbReference type="EMBL" id="ASC69322.1"/>
    </source>
</evidence>
<evidence type="ECO:0000259" key="1">
    <source>
        <dbReference type="PROSITE" id="PS51645"/>
    </source>
</evidence>
<dbReference type="Gene3D" id="3.40.50.620">
    <property type="entry name" value="HUPs"/>
    <property type="match status" value="1"/>
</dbReference>
<dbReference type="EMBL" id="CP021983">
    <property type="protein sequence ID" value="ASC69322.1"/>
    <property type="molecule type" value="Genomic_DNA"/>
</dbReference>
<protein>
    <submittedName>
        <fullName evidence="2">Cryptochrome DASH</fullName>
    </submittedName>
</protein>
<dbReference type="InterPro" id="IPR014729">
    <property type="entry name" value="Rossmann-like_a/b/a_fold"/>
</dbReference>
<sequence length="60" mass="6951">MNALLWYRNDLRLHDHDPLQPALGQVAAIIPLYCFEPRQFSQTSFGFVKTGCEVLIYCFC</sequence>
<gene>
    <name evidence="2" type="primary">cry</name>
    <name evidence="2" type="ORF">XM38_002490</name>
</gene>
<evidence type="ECO:0000313" key="3">
    <source>
        <dbReference type="Proteomes" id="UP000191901"/>
    </source>
</evidence>
<dbReference type="InterPro" id="IPR006050">
    <property type="entry name" value="DNA_photolyase_N"/>
</dbReference>
<keyword evidence="3" id="KW-1185">Reference proteome</keyword>
<dbReference type="InterPro" id="IPR036155">
    <property type="entry name" value="Crypto/Photolyase_N_sf"/>
</dbReference>
<dbReference type="STRING" id="1641165.XM38_15715"/>
<name>A0A1Z3HGA2_9CYAN</name>
<proteinExistence type="predicted"/>
<feature type="domain" description="Photolyase/cryptochrome alpha/beta" evidence="1">
    <location>
        <begin position="1"/>
        <end position="60"/>
    </location>
</feature>
<dbReference type="Proteomes" id="UP000191901">
    <property type="component" value="Chromosome"/>
</dbReference>
<dbReference type="AlphaFoldDB" id="A0A1Z3HGA2"/>
<organism evidence="2 3">
    <name type="scientific">Halomicronema hongdechloris C2206</name>
    <dbReference type="NCBI Taxonomy" id="1641165"/>
    <lineage>
        <taxon>Bacteria</taxon>
        <taxon>Bacillati</taxon>
        <taxon>Cyanobacteriota</taxon>
        <taxon>Cyanophyceae</taxon>
        <taxon>Nodosilineales</taxon>
        <taxon>Nodosilineaceae</taxon>
        <taxon>Halomicronema</taxon>
    </lineage>
</organism>
<dbReference type="OrthoDB" id="9772484at2"/>